<feature type="binding site" evidence="4">
    <location>
        <position position="121"/>
    </location>
    <ligand>
        <name>Mg(2+)</name>
        <dbReference type="ChEBI" id="CHEBI:18420"/>
    </ligand>
</feature>
<dbReference type="Proteomes" id="UP001194468">
    <property type="component" value="Unassembled WGS sequence"/>
</dbReference>
<proteinExistence type="predicted"/>
<evidence type="ECO:0000256" key="2">
    <source>
        <dbReference type="ARBA" id="ARBA00023134"/>
    </source>
</evidence>
<sequence>MVDLETSENTWVWTGGYLKSSSPVLNTNVSTRKVVELSVHGSLIEPVNPSVVTASKHLPNEHCAEINSWDITWALKEDLVWAYTNTSLGERSVGVLDLVTKRHRKEEFSIIIIGLDGAGKTTLLEKIKTFYNDTPRGLDPSKIGPTVGQNMGKVSLPSTILSFFDLGGQRGMRSIWHRYYDDCHAVVYVIDAQDRERLGEGWEVFGALNGPRGHCLFADNYPVYVLYHNTRHAQADSVLSSPRILNVPLLLLANKQDTSTSMSATEIRQDYEVGNTIDGIAHAAEECKSELDNKERLLGVGVGGVRHQKDIFEFSEGRLFLVKAEGPNASSLRPHIPEAVGQAVALVVTTKQDTARCCLSNGQT</sequence>
<dbReference type="PRINTS" id="PR00449">
    <property type="entry name" value="RASTRNSFRMNG"/>
</dbReference>
<keyword evidence="1 3" id="KW-0547">Nucleotide-binding</keyword>
<dbReference type="GO" id="GO:0006886">
    <property type="term" value="P:intracellular protein transport"/>
    <property type="evidence" value="ECO:0007669"/>
    <property type="project" value="TreeGrafter"/>
</dbReference>
<evidence type="ECO:0000256" key="4">
    <source>
        <dbReference type="PIRSR" id="PIRSR606689-2"/>
    </source>
</evidence>
<dbReference type="SMART" id="SM00178">
    <property type="entry name" value="SAR"/>
    <property type="match status" value="1"/>
</dbReference>
<keyword evidence="6" id="KW-1185">Reference proteome</keyword>
<reference evidence="5" key="1">
    <citation type="submission" date="2019-10" db="EMBL/GenBank/DDBJ databases">
        <authorList>
            <consortium name="DOE Joint Genome Institute"/>
            <person name="Kuo A."/>
            <person name="Miyauchi S."/>
            <person name="Kiss E."/>
            <person name="Drula E."/>
            <person name="Kohler A."/>
            <person name="Sanchez-Garcia M."/>
            <person name="Andreopoulos B."/>
            <person name="Barry K.W."/>
            <person name="Bonito G."/>
            <person name="Buee M."/>
            <person name="Carver A."/>
            <person name="Chen C."/>
            <person name="Cichocki N."/>
            <person name="Clum A."/>
            <person name="Culley D."/>
            <person name="Crous P.W."/>
            <person name="Fauchery L."/>
            <person name="Girlanda M."/>
            <person name="Hayes R."/>
            <person name="Keri Z."/>
            <person name="LaButti K."/>
            <person name="Lipzen A."/>
            <person name="Lombard V."/>
            <person name="Magnuson J."/>
            <person name="Maillard F."/>
            <person name="Morin E."/>
            <person name="Murat C."/>
            <person name="Nolan M."/>
            <person name="Ohm R."/>
            <person name="Pangilinan J."/>
            <person name="Pereira M."/>
            <person name="Perotto S."/>
            <person name="Peter M."/>
            <person name="Riley R."/>
            <person name="Sitrit Y."/>
            <person name="Stielow B."/>
            <person name="Szollosi G."/>
            <person name="Zifcakova L."/>
            <person name="Stursova M."/>
            <person name="Spatafora J.W."/>
            <person name="Tedersoo L."/>
            <person name="Vaario L.-M."/>
            <person name="Yamada A."/>
            <person name="Yan M."/>
            <person name="Wang P."/>
            <person name="Xu J."/>
            <person name="Bruns T."/>
            <person name="Baldrian P."/>
            <person name="Vilgalys R."/>
            <person name="Henrissat B."/>
            <person name="Grigoriev I.V."/>
            <person name="Hibbett D."/>
            <person name="Nagy L.G."/>
            <person name="Martin F.M."/>
        </authorList>
    </citation>
    <scope>NUCLEOTIDE SEQUENCE</scope>
    <source>
        <strain evidence="5">BED1</strain>
    </source>
</reference>
<dbReference type="GO" id="GO:0005794">
    <property type="term" value="C:Golgi apparatus"/>
    <property type="evidence" value="ECO:0007669"/>
    <property type="project" value="TreeGrafter"/>
</dbReference>
<dbReference type="GO" id="GO:0003924">
    <property type="term" value="F:GTPase activity"/>
    <property type="evidence" value="ECO:0007669"/>
    <property type="project" value="InterPro"/>
</dbReference>
<organism evidence="5 6">
    <name type="scientific">Boletus edulis BED1</name>
    <dbReference type="NCBI Taxonomy" id="1328754"/>
    <lineage>
        <taxon>Eukaryota</taxon>
        <taxon>Fungi</taxon>
        <taxon>Dikarya</taxon>
        <taxon>Basidiomycota</taxon>
        <taxon>Agaricomycotina</taxon>
        <taxon>Agaricomycetes</taxon>
        <taxon>Agaricomycetidae</taxon>
        <taxon>Boletales</taxon>
        <taxon>Boletineae</taxon>
        <taxon>Boletaceae</taxon>
        <taxon>Boletoideae</taxon>
        <taxon>Boletus</taxon>
    </lineage>
</organism>
<protein>
    <submittedName>
        <fullName evidence="5">P-loop containing nucleoside triphosphate hydrolase protein</fullName>
    </submittedName>
</protein>
<dbReference type="SUPFAM" id="SSF52540">
    <property type="entry name" value="P-loop containing nucleoside triphosphate hydrolases"/>
    <property type="match status" value="1"/>
</dbReference>
<dbReference type="Pfam" id="PF00025">
    <property type="entry name" value="Arf"/>
    <property type="match status" value="1"/>
</dbReference>
<keyword evidence="4" id="KW-0479">Metal-binding</keyword>
<keyword evidence="4" id="KW-0460">Magnesium</keyword>
<gene>
    <name evidence="5" type="ORF">L210DRAFT_3653778</name>
</gene>
<feature type="binding site" evidence="3">
    <location>
        <begin position="254"/>
        <end position="257"/>
    </location>
    <ligand>
        <name>GTP</name>
        <dbReference type="ChEBI" id="CHEBI:37565"/>
    </ligand>
</feature>
<evidence type="ECO:0000256" key="1">
    <source>
        <dbReference type="ARBA" id="ARBA00022741"/>
    </source>
</evidence>
<dbReference type="EMBL" id="WHUW01000113">
    <property type="protein sequence ID" value="KAF8423690.1"/>
    <property type="molecule type" value="Genomic_DNA"/>
</dbReference>
<reference evidence="5" key="2">
    <citation type="journal article" date="2020" name="Nat. Commun.">
        <title>Large-scale genome sequencing of mycorrhizal fungi provides insights into the early evolution of symbiotic traits.</title>
        <authorList>
            <person name="Miyauchi S."/>
            <person name="Kiss E."/>
            <person name="Kuo A."/>
            <person name="Drula E."/>
            <person name="Kohler A."/>
            <person name="Sanchez-Garcia M."/>
            <person name="Morin E."/>
            <person name="Andreopoulos B."/>
            <person name="Barry K.W."/>
            <person name="Bonito G."/>
            <person name="Buee M."/>
            <person name="Carver A."/>
            <person name="Chen C."/>
            <person name="Cichocki N."/>
            <person name="Clum A."/>
            <person name="Culley D."/>
            <person name="Crous P.W."/>
            <person name="Fauchery L."/>
            <person name="Girlanda M."/>
            <person name="Hayes R.D."/>
            <person name="Keri Z."/>
            <person name="LaButti K."/>
            <person name="Lipzen A."/>
            <person name="Lombard V."/>
            <person name="Magnuson J."/>
            <person name="Maillard F."/>
            <person name="Murat C."/>
            <person name="Nolan M."/>
            <person name="Ohm R.A."/>
            <person name="Pangilinan J."/>
            <person name="Pereira M.F."/>
            <person name="Perotto S."/>
            <person name="Peter M."/>
            <person name="Pfister S."/>
            <person name="Riley R."/>
            <person name="Sitrit Y."/>
            <person name="Stielow J.B."/>
            <person name="Szollosi G."/>
            <person name="Zifcakova L."/>
            <person name="Stursova M."/>
            <person name="Spatafora J.W."/>
            <person name="Tedersoo L."/>
            <person name="Vaario L.M."/>
            <person name="Yamada A."/>
            <person name="Yan M."/>
            <person name="Wang P."/>
            <person name="Xu J."/>
            <person name="Bruns T."/>
            <person name="Baldrian P."/>
            <person name="Vilgalys R."/>
            <person name="Dunand C."/>
            <person name="Henrissat B."/>
            <person name="Grigoriev I.V."/>
            <person name="Hibbett D."/>
            <person name="Nagy L.G."/>
            <person name="Martin F.M."/>
        </authorList>
    </citation>
    <scope>NUCLEOTIDE SEQUENCE</scope>
    <source>
        <strain evidence="5">BED1</strain>
    </source>
</reference>
<dbReference type="GO" id="GO:0043001">
    <property type="term" value="P:Golgi to plasma membrane protein transport"/>
    <property type="evidence" value="ECO:0007669"/>
    <property type="project" value="TreeGrafter"/>
</dbReference>
<evidence type="ECO:0000256" key="3">
    <source>
        <dbReference type="PIRSR" id="PIRSR606689-1"/>
    </source>
</evidence>
<keyword evidence="5" id="KW-0378">Hydrolase</keyword>
<dbReference type="GO" id="GO:0034067">
    <property type="term" value="P:protein localization to Golgi apparatus"/>
    <property type="evidence" value="ECO:0007669"/>
    <property type="project" value="TreeGrafter"/>
</dbReference>
<dbReference type="SMART" id="SM00177">
    <property type="entry name" value="ARF"/>
    <property type="match status" value="1"/>
</dbReference>
<dbReference type="InterPro" id="IPR027417">
    <property type="entry name" value="P-loop_NTPase"/>
</dbReference>
<dbReference type="Gene3D" id="3.40.50.300">
    <property type="entry name" value="P-loop containing nucleotide triphosphate hydrolases"/>
    <property type="match status" value="1"/>
</dbReference>
<evidence type="ECO:0000313" key="5">
    <source>
        <dbReference type="EMBL" id="KAF8423690.1"/>
    </source>
</evidence>
<dbReference type="GO" id="GO:0046872">
    <property type="term" value="F:metal ion binding"/>
    <property type="evidence" value="ECO:0007669"/>
    <property type="project" value="UniProtKB-KW"/>
</dbReference>
<dbReference type="InterPro" id="IPR006689">
    <property type="entry name" value="Small_GTPase_ARF/SAR"/>
</dbReference>
<dbReference type="PANTHER" id="PTHR45909:SF1">
    <property type="entry name" value="ADP-RIBOSYLATION FACTOR-RELATED PROTEIN 1"/>
    <property type="match status" value="1"/>
</dbReference>
<name>A0AAD4BEU7_BOLED</name>
<dbReference type="AlphaFoldDB" id="A0AAD4BEU7"/>
<feature type="binding site" evidence="4">
    <location>
        <position position="146"/>
    </location>
    <ligand>
        <name>Mg(2+)</name>
        <dbReference type="ChEBI" id="CHEBI:18420"/>
    </ligand>
</feature>
<keyword evidence="2 3" id="KW-0342">GTP-binding</keyword>
<comment type="caution">
    <text evidence="5">The sequence shown here is derived from an EMBL/GenBank/DDBJ whole genome shotgun (WGS) entry which is preliminary data.</text>
</comment>
<feature type="binding site" evidence="3">
    <location>
        <position position="168"/>
    </location>
    <ligand>
        <name>GTP</name>
        <dbReference type="ChEBI" id="CHEBI:37565"/>
    </ligand>
</feature>
<accession>A0AAD4BEU7</accession>
<dbReference type="GO" id="GO:0005525">
    <property type="term" value="F:GTP binding"/>
    <property type="evidence" value="ECO:0007669"/>
    <property type="project" value="UniProtKB-KW"/>
</dbReference>
<dbReference type="PANTHER" id="PTHR45909">
    <property type="entry name" value="ADP-RIBOSYLATION FACTOR-RELATED PROTEIN 1"/>
    <property type="match status" value="1"/>
</dbReference>
<dbReference type="PROSITE" id="PS51417">
    <property type="entry name" value="ARF"/>
    <property type="match status" value="1"/>
</dbReference>
<evidence type="ECO:0000313" key="6">
    <source>
        <dbReference type="Proteomes" id="UP001194468"/>
    </source>
</evidence>
<dbReference type="InterPro" id="IPR024156">
    <property type="entry name" value="Small_GTPase_ARF"/>
</dbReference>
<feature type="binding site" evidence="3">
    <location>
        <begin position="114"/>
        <end position="121"/>
    </location>
    <ligand>
        <name>GTP</name>
        <dbReference type="ChEBI" id="CHEBI:37565"/>
    </ligand>
</feature>